<reference evidence="3 4" key="1">
    <citation type="submission" date="2020-06" db="EMBL/GenBank/DDBJ databases">
        <title>The yeast mating-type switching endonuclease HO is a domesticated member of an unorthodox homing genetic element family.</title>
        <authorList>
            <person name="Coughlan A.Y."/>
            <person name="Lombardi L."/>
            <person name="Braun-Galleani S."/>
            <person name="Martos A.R."/>
            <person name="Galeote V."/>
            <person name="Bigey F."/>
            <person name="Dequin S."/>
            <person name="Byrne K.P."/>
            <person name="Wolfe K.H."/>
        </authorList>
    </citation>
    <scope>NUCLEOTIDE SEQUENCE [LARGE SCALE GENOMIC DNA]</scope>
    <source>
        <strain evidence="3 4">CBS2947</strain>
    </source>
</reference>
<dbReference type="EMBL" id="CP059267">
    <property type="protein sequence ID" value="QLQ78004.1"/>
    <property type="molecule type" value="Genomic_DNA"/>
</dbReference>
<keyword evidence="1" id="KW-0472">Membrane</keyword>
<evidence type="ECO:0000259" key="2">
    <source>
        <dbReference type="Pfam" id="PF01105"/>
    </source>
</evidence>
<dbReference type="OrthoDB" id="4063755at2759"/>
<name>A0A7H9HJC9_9SACH</name>
<dbReference type="AlphaFoldDB" id="A0A7H9HJC9"/>
<dbReference type="InterPro" id="IPR009038">
    <property type="entry name" value="GOLD_dom"/>
</dbReference>
<gene>
    <name evidence="3" type="ORF">HG537_0A02510</name>
</gene>
<evidence type="ECO:0000313" key="3">
    <source>
        <dbReference type="EMBL" id="QLQ78004.1"/>
    </source>
</evidence>
<keyword evidence="1" id="KW-1133">Transmembrane helix</keyword>
<keyword evidence="1" id="KW-0812">Transmembrane</keyword>
<feature type="domain" description="GOLD" evidence="2">
    <location>
        <begin position="94"/>
        <end position="239"/>
    </location>
</feature>
<protein>
    <recommendedName>
        <fullName evidence="2">GOLD domain-containing protein</fullName>
    </recommendedName>
</protein>
<organism evidence="3 4">
    <name type="scientific">Torulaspora globosa</name>
    <dbReference type="NCBI Taxonomy" id="48254"/>
    <lineage>
        <taxon>Eukaryota</taxon>
        <taxon>Fungi</taxon>
        <taxon>Dikarya</taxon>
        <taxon>Ascomycota</taxon>
        <taxon>Saccharomycotina</taxon>
        <taxon>Saccharomycetes</taxon>
        <taxon>Saccharomycetales</taxon>
        <taxon>Saccharomycetaceae</taxon>
        <taxon>Torulaspora</taxon>
    </lineage>
</organism>
<proteinExistence type="predicted"/>
<feature type="transmembrane region" description="Helical" evidence="1">
    <location>
        <begin position="223"/>
        <end position="247"/>
    </location>
</feature>
<sequence length="265" mass="30228">MSGSRSCVAAMGRWWWIASVFAFVAGSLMTGDHLRFVLEPVKSAGRRGDQHLDPFCFELESPFVEPTSELVFVIDVVDTLPFHTDPGRFGGTNVDRGKQSLDMTIYDCSNGDLIRSKRKLASGTSVLQVSPTKSTKFCFCFINLSYDSSWRFIDVIKTITVTIADRESIQKQQRKLLLLKESVLGTLQLIQYSTRGLQDTGERNELLELESERRDLNESVFNWLLYGELTFTVAVIASNLLITRHFIRCQRDRMRGARRIKRLDQ</sequence>
<feature type="transmembrane region" description="Helical" evidence="1">
    <location>
        <begin position="14"/>
        <end position="38"/>
    </location>
</feature>
<dbReference type="Proteomes" id="UP000510647">
    <property type="component" value="Chromosome 1"/>
</dbReference>
<keyword evidence="4" id="KW-1185">Reference proteome</keyword>
<evidence type="ECO:0000256" key="1">
    <source>
        <dbReference type="SAM" id="Phobius"/>
    </source>
</evidence>
<accession>A0A7H9HJC9</accession>
<dbReference type="Pfam" id="PF01105">
    <property type="entry name" value="EMP24_GP25L"/>
    <property type="match status" value="1"/>
</dbReference>
<evidence type="ECO:0000313" key="4">
    <source>
        <dbReference type="Proteomes" id="UP000510647"/>
    </source>
</evidence>